<keyword evidence="3" id="KW-0809">Transit peptide</keyword>
<dbReference type="Pfam" id="PF06644">
    <property type="entry name" value="ATP11"/>
    <property type="match status" value="1"/>
</dbReference>
<evidence type="ECO:0000256" key="4">
    <source>
        <dbReference type="ARBA" id="ARBA00023128"/>
    </source>
</evidence>
<dbReference type="HOGENOM" id="CLU_054226_0_0_1"/>
<evidence type="ECO:0000256" key="6">
    <source>
        <dbReference type="SAM" id="MobiDB-lite"/>
    </source>
</evidence>
<sequence length="336" mass="38041">MLLRVHHRAFQGLITPRPGCFYALGRRTLVDLSERRKEFEAKYAEKLQQRAKSEGISVEELKKKLAETAKTKPERIEPLSSWQKQKQAASDKPVQSQARKDSAPIKPLADIMDIRKILGKNHTRDEVAALWTTYHATRSQSTGRGYLSAVIPLETYEKMTSKATKYRRFILPLPRPSPESDKEIAHEFFFVQWDFYEAPPHPALTPGLPFEEPLPAPASPAPNPSCSTVLFTTLQEYKLRQSFALPYLVLTSYTDLASTHGIVLMRGELTASPTSPDKYLLSQADAQMLALSTQRFYLADEGDSKTAGRARLLRVFEEKPEDFKWEDLLGFADPTV</sequence>
<gene>
    <name evidence="7" type="ORF">M422DRAFT_67210</name>
</gene>
<organism evidence="7 8">
    <name type="scientific">Sphaerobolus stellatus (strain SS14)</name>
    <dbReference type="NCBI Taxonomy" id="990650"/>
    <lineage>
        <taxon>Eukaryota</taxon>
        <taxon>Fungi</taxon>
        <taxon>Dikarya</taxon>
        <taxon>Basidiomycota</taxon>
        <taxon>Agaricomycotina</taxon>
        <taxon>Agaricomycetes</taxon>
        <taxon>Phallomycetidae</taxon>
        <taxon>Geastrales</taxon>
        <taxon>Sphaerobolaceae</taxon>
        <taxon>Sphaerobolus</taxon>
    </lineage>
</organism>
<reference evidence="7 8" key="1">
    <citation type="submission" date="2014-06" db="EMBL/GenBank/DDBJ databases">
        <title>Evolutionary Origins and Diversification of the Mycorrhizal Mutualists.</title>
        <authorList>
            <consortium name="DOE Joint Genome Institute"/>
            <consortium name="Mycorrhizal Genomics Consortium"/>
            <person name="Kohler A."/>
            <person name="Kuo A."/>
            <person name="Nagy L.G."/>
            <person name="Floudas D."/>
            <person name="Copeland A."/>
            <person name="Barry K.W."/>
            <person name="Cichocki N."/>
            <person name="Veneault-Fourrey C."/>
            <person name="LaButti K."/>
            <person name="Lindquist E.A."/>
            <person name="Lipzen A."/>
            <person name="Lundell T."/>
            <person name="Morin E."/>
            <person name="Murat C."/>
            <person name="Riley R."/>
            <person name="Ohm R."/>
            <person name="Sun H."/>
            <person name="Tunlid A."/>
            <person name="Henrissat B."/>
            <person name="Grigoriev I.V."/>
            <person name="Hibbett D.S."/>
            <person name="Martin F."/>
        </authorList>
    </citation>
    <scope>NUCLEOTIDE SEQUENCE [LARGE SCALE GENOMIC DNA]</scope>
    <source>
        <strain evidence="7 8">SS14</strain>
    </source>
</reference>
<feature type="compositionally biased region" description="Basic and acidic residues" evidence="6">
    <location>
        <begin position="67"/>
        <end position="77"/>
    </location>
</feature>
<evidence type="ECO:0000256" key="5">
    <source>
        <dbReference type="SAM" id="Coils"/>
    </source>
</evidence>
<dbReference type="PANTHER" id="PTHR13126:SF0">
    <property type="entry name" value="ATP SYNTHASE MITOCHONDRIAL F1 COMPLEX ASSEMBLY FACTOR 1"/>
    <property type="match status" value="1"/>
</dbReference>
<feature type="region of interest" description="Disordered" evidence="6">
    <location>
        <begin position="67"/>
        <end position="102"/>
    </location>
</feature>
<accession>A0A0C9VRK5</accession>
<dbReference type="GO" id="GO:0033615">
    <property type="term" value="P:mitochondrial proton-transporting ATP synthase complex assembly"/>
    <property type="evidence" value="ECO:0007669"/>
    <property type="project" value="TreeGrafter"/>
</dbReference>
<keyword evidence="5" id="KW-0175">Coiled coil</keyword>
<evidence type="ECO:0000313" key="8">
    <source>
        <dbReference type="Proteomes" id="UP000054279"/>
    </source>
</evidence>
<comment type="subcellular location">
    <subcellularLocation>
        <location evidence="1">Mitochondrion</location>
    </subcellularLocation>
</comment>
<dbReference type="OrthoDB" id="16535at2759"/>
<dbReference type="Proteomes" id="UP000054279">
    <property type="component" value="Unassembled WGS sequence"/>
</dbReference>
<comment type="similarity">
    <text evidence="2">Belongs to the ATP11 family.</text>
</comment>
<name>A0A0C9VRK5_SPHS4</name>
<protein>
    <recommendedName>
        <fullName evidence="9">ATP synthase mitochondrial F1 complex assembly factor 1</fullName>
    </recommendedName>
</protein>
<keyword evidence="4" id="KW-0496">Mitochondrion</keyword>
<evidence type="ECO:0000256" key="1">
    <source>
        <dbReference type="ARBA" id="ARBA00004173"/>
    </source>
</evidence>
<dbReference type="PANTHER" id="PTHR13126">
    <property type="entry name" value="CHAPERONE ATP11"/>
    <property type="match status" value="1"/>
</dbReference>
<evidence type="ECO:0008006" key="9">
    <source>
        <dbReference type="Google" id="ProtNLM"/>
    </source>
</evidence>
<dbReference type="GO" id="GO:0005739">
    <property type="term" value="C:mitochondrion"/>
    <property type="evidence" value="ECO:0007669"/>
    <property type="project" value="UniProtKB-SubCell"/>
</dbReference>
<keyword evidence="8" id="KW-1185">Reference proteome</keyword>
<evidence type="ECO:0000313" key="7">
    <source>
        <dbReference type="EMBL" id="KIJ45042.1"/>
    </source>
</evidence>
<feature type="coiled-coil region" evidence="5">
    <location>
        <begin position="29"/>
        <end position="64"/>
    </location>
</feature>
<proteinExistence type="inferred from homology"/>
<evidence type="ECO:0000256" key="2">
    <source>
        <dbReference type="ARBA" id="ARBA00009116"/>
    </source>
</evidence>
<dbReference type="InterPro" id="IPR010591">
    <property type="entry name" value="ATP11"/>
</dbReference>
<dbReference type="AlphaFoldDB" id="A0A0C9VRK5"/>
<evidence type="ECO:0000256" key="3">
    <source>
        <dbReference type="ARBA" id="ARBA00022946"/>
    </source>
</evidence>
<dbReference type="EMBL" id="KN837113">
    <property type="protein sequence ID" value="KIJ45042.1"/>
    <property type="molecule type" value="Genomic_DNA"/>
</dbReference>
<feature type="compositionally biased region" description="Polar residues" evidence="6">
    <location>
        <begin position="80"/>
        <end position="97"/>
    </location>
</feature>